<organism evidence="2 3">
    <name type="scientific">Oerskovia enterophila</name>
    <dbReference type="NCBI Taxonomy" id="43678"/>
    <lineage>
        <taxon>Bacteria</taxon>
        <taxon>Bacillati</taxon>
        <taxon>Actinomycetota</taxon>
        <taxon>Actinomycetes</taxon>
        <taxon>Micrococcales</taxon>
        <taxon>Cellulomonadaceae</taxon>
        <taxon>Oerskovia</taxon>
    </lineage>
</organism>
<reference evidence="2 3" key="1">
    <citation type="submission" date="2016-01" db="EMBL/GenBank/DDBJ databases">
        <title>Genome sequence of Oerskovia enterophila VJag, an agar and cellulose degrading bacterium.</title>
        <authorList>
            <person name="Poehlein A."/>
            <person name="Jag V."/>
            <person name="Bengelsdorf F."/>
            <person name="Duerre P."/>
            <person name="Daniel R."/>
        </authorList>
    </citation>
    <scope>NUCLEOTIDE SEQUENCE [LARGE SCALE GENOMIC DNA]</scope>
    <source>
        <strain evidence="2 3">VJag</strain>
    </source>
</reference>
<dbReference type="AlphaFoldDB" id="A0A163RGX2"/>
<keyword evidence="1" id="KW-0175">Coiled coil</keyword>
<comment type="caution">
    <text evidence="2">The sequence shown here is derived from an EMBL/GenBank/DDBJ whole genome shotgun (WGS) entry which is preliminary data.</text>
</comment>
<evidence type="ECO:0000313" key="2">
    <source>
        <dbReference type="EMBL" id="KZM35203.1"/>
    </source>
</evidence>
<feature type="coiled-coil region" evidence="1">
    <location>
        <begin position="3"/>
        <end position="67"/>
    </location>
</feature>
<gene>
    <name evidence="2" type="ORF">OJAG_21710</name>
</gene>
<dbReference type="InterPro" id="IPR047741">
    <property type="entry name" value="DIP1984-like"/>
</dbReference>
<dbReference type="OrthoDB" id="3730241at2"/>
<evidence type="ECO:0008006" key="4">
    <source>
        <dbReference type="Google" id="ProtNLM"/>
    </source>
</evidence>
<dbReference type="Proteomes" id="UP000076447">
    <property type="component" value="Unassembled WGS sequence"/>
</dbReference>
<accession>A0A163RGX2</accession>
<dbReference type="PATRIC" id="fig|43678.3.peg.2265"/>
<protein>
    <recommendedName>
        <fullName evidence="4">Septicolysin</fullName>
    </recommendedName>
</protein>
<proteinExistence type="predicted"/>
<sequence>MKLAEALAQRADLQRRLAQVASRAVANARHQEGDRPAEDPVALLAEHERLAAQLESLIARINAANLATEVEPGLTMTAALARRDVLRLRHRLRTDLADAASASQDRFTRTELRYVSGVDVPATRAQADDLARTLRELDTRIQQVNWTADVEGDAGN</sequence>
<evidence type="ECO:0000313" key="3">
    <source>
        <dbReference type="Proteomes" id="UP000076447"/>
    </source>
</evidence>
<dbReference type="CDD" id="cd12208">
    <property type="entry name" value="DIP1984-like"/>
    <property type="match status" value="1"/>
</dbReference>
<dbReference type="NCBIfam" id="NF038048">
    <property type="entry name" value="DIP1984_fam"/>
    <property type="match status" value="1"/>
</dbReference>
<dbReference type="RefSeq" id="WP_056645184.1">
    <property type="nucleotide sequence ID" value="NZ_LRIE01000073.1"/>
</dbReference>
<dbReference type="EMBL" id="LRIE01000073">
    <property type="protein sequence ID" value="KZM35203.1"/>
    <property type="molecule type" value="Genomic_DNA"/>
</dbReference>
<dbReference type="Pfam" id="PF20935">
    <property type="entry name" value="DUF6847"/>
    <property type="match status" value="1"/>
</dbReference>
<name>A0A163RGX2_9CELL</name>
<dbReference type="STRING" id="43678.OJAG_21710"/>
<evidence type="ECO:0000256" key="1">
    <source>
        <dbReference type="SAM" id="Coils"/>
    </source>
</evidence>
<dbReference type="Gene3D" id="6.10.320.10">
    <property type="match status" value="1"/>
</dbReference>